<dbReference type="GO" id="GO:0003676">
    <property type="term" value="F:nucleic acid binding"/>
    <property type="evidence" value="ECO:0007669"/>
    <property type="project" value="InterPro"/>
</dbReference>
<name>A0A3B0V4I5_9ZZZZ</name>
<dbReference type="InterPro" id="IPR004556">
    <property type="entry name" value="HemK-like"/>
</dbReference>
<evidence type="ECO:0000259" key="6">
    <source>
        <dbReference type="Pfam" id="PF05175"/>
    </source>
</evidence>
<evidence type="ECO:0000256" key="5">
    <source>
        <dbReference type="ARBA" id="ARBA00048391"/>
    </source>
</evidence>
<organism evidence="7">
    <name type="scientific">hydrothermal vent metagenome</name>
    <dbReference type="NCBI Taxonomy" id="652676"/>
    <lineage>
        <taxon>unclassified sequences</taxon>
        <taxon>metagenomes</taxon>
        <taxon>ecological metagenomes</taxon>
    </lineage>
</organism>
<dbReference type="SUPFAM" id="SSF53335">
    <property type="entry name" value="S-adenosyl-L-methionine-dependent methyltransferases"/>
    <property type="match status" value="1"/>
</dbReference>
<keyword evidence="3 7" id="KW-0808">Transferase</keyword>
<dbReference type="NCBIfam" id="TIGR00536">
    <property type="entry name" value="hemK_fam"/>
    <property type="match status" value="1"/>
</dbReference>
<proteinExistence type="predicted"/>
<sequence length="251" mass="28568">MTLPENVSAKDANWILHDKYNDIPTNEYKKDIERLAKDEPLSYIIGWVPFLGLRIYLESRPLIPRNETEWWTEEMIKILQKRYGTRKFTFLDLCSGSGAIGCAVLSKIPNAIVSFGEINPVHKKTILTNIIKNKLDMSRANVKIGNLFAPFGKTRFDVIATNPPYIPDTRDLPFSVTEYEPQEALYAGKDGLDIIRSIATQLSDHIKQGGISWTEIDTLHVNTATTIFQKNALHTKVLKDLYGRPRVIMAY</sequence>
<comment type="catalytic activity">
    <reaction evidence="5">
        <text>L-glutaminyl-[peptide chain release factor] + S-adenosyl-L-methionine = N(5)-methyl-L-glutaminyl-[peptide chain release factor] + S-adenosyl-L-homocysteine + H(+)</text>
        <dbReference type="Rhea" id="RHEA:42896"/>
        <dbReference type="Rhea" id="RHEA-COMP:10271"/>
        <dbReference type="Rhea" id="RHEA-COMP:10272"/>
        <dbReference type="ChEBI" id="CHEBI:15378"/>
        <dbReference type="ChEBI" id="CHEBI:30011"/>
        <dbReference type="ChEBI" id="CHEBI:57856"/>
        <dbReference type="ChEBI" id="CHEBI:59789"/>
        <dbReference type="ChEBI" id="CHEBI:61891"/>
        <dbReference type="EC" id="2.1.1.297"/>
    </reaction>
</comment>
<accession>A0A3B0V4I5</accession>
<feature type="domain" description="Methyltransferase small" evidence="6">
    <location>
        <begin position="75"/>
        <end position="166"/>
    </location>
</feature>
<dbReference type="GO" id="GO:0102559">
    <property type="term" value="F:peptide chain release factor N(5)-glutamine methyltransferase activity"/>
    <property type="evidence" value="ECO:0007669"/>
    <property type="project" value="UniProtKB-EC"/>
</dbReference>
<dbReference type="InterPro" id="IPR050320">
    <property type="entry name" value="N5-glutamine_MTase"/>
</dbReference>
<gene>
    <name evidence="7" type="ORF">MNBD_CPR01-5</name>
</gene>
<dbReference type="EMBL" id="UOEV01000067">
    <property type="protein sequence ID" value="VAW32797.1"/>
    <property type="molecule type" value="Genomic_DNA"/>
</dbReference>
<dbReference type="Pfam" id="PF05175">
    <property type="entry name" value="MTS"/>
    <property type="match status" value="1"/>
</dbReference>
<dbReference type="InterPro" id="IPR002052">
    <property type="entry name" value="DNA_methylase_N6_adenine_CS"/>
</dbReference>
<keyword evidence="2 7" id="KW-0489">Methyltransferase</keyword>
<dbReference type="AlphaFoldDB" id="A0A3B0V4I5"/>
<evidence type="ECO:0000313" key="7">
    <source>
        <dbReference type="EMBL" id="VAW32797.1"/>
    </source>
</evidence>
<evidence type="ECO:0000256" key="4">
    <source>
        <dbReference type="ARBA" id="ARBA00022691"/>
    </source>
</evidence>
<evidence type="ECO:0000256" key="1">
    <source>
        <dbReference type="ARBA" id="ARBA00012771"/>
    </source>
</evidence>
<dbReference type="CDD" id="cd02440">
    <property type="entry name" value="AdoMet_MTases"/>
    <property type="match status" value="1"/>
</dbReference>
<dbReference type="PROSITE" id="PS00092">
    <property type="entry name" value="N6_MTASE"/>
    <property type="match status" value="1"/>
</dbReference>
<reference evidence="7" key="1">
    <citation type="submission" date="2018-06" db="EMBL/GenBank/DDBJ databases">
        <authorList>
            <person name="Zhirakovskaya E."/>
        </authorList>
    </citation>
    <scope>NUCLEOTIDE SEQUENCE</scope>
</reference>
<evidence type="ECO:0000256" key="3">
    <source>
        <dbReference type="ARBA" id="ARBA00022679"/>
    </source>
</evidence>
<protein>
    <recommendedName>
        <fullName evidence="1">peptide chain release factor N(5)-glutamine methyltransferase</fullName>
        <ecNumber evidence="1">2.1.1.297</ecNumber>
    </recommendedName>
</protein>
<dbReference type="GO" id="GO:0032259">
    <property type="term" value="P:methylation"/>
    <property type="evidence" value="ECO:0007669"/>
    <property type="project" value="UniProtKB-KW"/>
</dbReference>
<dbReference type="PANTHER" id="PTHR18895">
    <property type="entry name" value="HEMK METHYLTRANSFERASE"/>
    <property type="match status" value="1"/>
</dbReference>
<dbReference type="InterPro" id="IPR029063">
    <property type="entry name" value="SAM-dependent_MTases_sf"/>
</dbReference>
<evidence type="ECO:0000256" key="2">
    <source>
        <dbReference type="ARBA" id="ARBA00022603"/>
    </source>
</evidence>
<dbReference type="PANTHER" id="PTHR18895:SF74">
    <property type="entry name" value="MTRF1L RELEASE FACTOR GLUTAMINE METHYLTRANSFERASE"/>
    <property type="match status" value="1"/>
</dbReference>
<dbReference type="Gene3D" id="3.40.50.150">
    <property type="entry name" value="Vaccinia Virus protein VP39"/>
    <property type="match status" value="1"/>
</dbReference>
<keyword evidence="4" id="KW-0949">S-adenosyl-L-methionine</keyword>
<dbReference type="EC" id="2.1.1.297" evidence="1"/>
<dbReference type="InterPro" id="IPR007848">
    <property type="entry name" value="Small_mtfrase_dom"/>
</dbReference>